<dbReference type="PANTHER" id="PTHR47756">
    <property type="entry name" value="BLL6612 PROTEIN-RELATED"/>
    <property type="match status" value="1"/>
</dbReference>
<dbReference type="SUPFAM" id="SSF88946">
    <property type="entry name" value="Sigma2 domain of RNA polymerase sigma factors"/>
    <property type="match status" value="1"/>
</dbReference>
<reference evidence="3 4" key="1">
    <citation type="submission" date="2019-05" db="EMBL/GenBank/DDBJ databases">
        <title>Dyadobacter AR-3-8 sp. nov., isolated from arctic soil.</title>
        <authorList>
            <person name="Chaudhary D.K."/>
        </authorList>
    </citation>
    <scope>NUCLEOTIDE SEQUENCE [LARGE SCALE GENOMIC DNA]</scope>
    <source>
        <strain evidence="3 4">AR-3-8</strain>
    </source>
</reference>
<proteinExistence type="predicted"/>
<name>A0A4U6CX45_9BACT</name>
<dbReference type="InterPro" id="IPR046531">
    <property type="entry name" value="DUF6596"/>
</dbReference>
<dbReference type="InterPro" id="IPR013325">
    <property type="entry name" value="RNA_pol_sigma_r2"/>
</dbReference>
<dbReference type="Gene3D" id="1.10.1740.10">
    <property type="match status" value="1"/>
</dbReference>
<comment type="caution">
    <text evidence="3">The sequence shown here is derived from an EMBL/GenBank/DDBJ whole genome shotgun (WGS) entry which is preliminary data.</text>
</comment>
<keyword evidence="4" id="KW-1185">Reference proteome</keyword>
<evidence type="ECO:0000313" key="4">
    <source>
        <dbReference type="Proteomes" id="UP000304900"/>
    </source>
</evidence>
<dbReference type="RefSeq" id="WP_137342496.1">
    <property type="nucleotide sequence ID" value="NZ_BSQH01000015.1"/>
</dbReference>
<dbReference type="GO" id="GO:0003700">
    <property type="term" value="F:DNA-binding transcription factor activity"/>
    <property type="evidence" value="ECO:0007669"/>
    <property type="project" value="InterPro"/>
</dbReference>
<gene>
    <name evidence="3" type="ORF">FDK13_23705</name>
</gene>
<feature type="domain" description="DUF6596" evidence="2">
    <location>
        <begin position="184"/>
        <end position="290"/>
    </location>
</feature>
<protein>
    <submittedName>
        <fullName evidence="3">RNA polymerase subunit sigma</fullName>
    </submittedName>
</protein>
<dbReference type="AlphaFoldDB" id="A0A4U6CX45"/>
<evidence type="ECO:0000259" key="2">
    <source>
        <dbReference type="Pfam" id="PF20239"/>
    </source>
</evidence>
<dbReference type="Pfam" id="PF20239">
    <property type="entry name" value="DUF6596"/>
    <property type="match status" value="1"/>
</dbReference>
<dbReference type="PANTHER" id="PTHR47756:SF2">
    <property type="entry name" value="BLL6612 PROTEIN"/>
    <property type="match status" value="1"/>
</dbReference>
<dbReference type="SUPFAM" id="SSF88659">
    <property type="entry name" value="Sigma3 and sigma4 domains of RNA polymerase sigma factors"/>
    <property type="match status" value="1"/>
</dbReference>
<dbReference type="InterPro" id="IPR007627">
    <property type="entry name" value="RNA_pol_sigma70_r2"/>
</dbReference>
<dbReference type="Pfam" id="PF04542">
    <property type="entry name" value="Sigma70_r2"/>
    <property type="match status" value="1"/>
</dbReference>
<dbReference type="OrthoDB" id="9780299at2"/>
<dbReference type="InterPro" id="IPR013324">
    <property type="entry name" value="RNA_pol_sigma_r3/r4-like"/>
</dbReference>
<evidence type="ECO:0000313" key="3">
    <source>
        <dbReference type="EMBL" id="TKT89359.1"/>
    </source>
</evidence>
<dbReference type="GO" id="GO:0006352">
    <property type="term" value="P:DNA-templated transcription initiation"/>
    <property type="evidence" value="ECO:0007669"/>
    <property type="project" value="InterPro"/>
</dbReference>
<dbReference type="EMBL" id="SZVO01000012">
    <property type="protein sequence ID" value="TKT89359.1"/>
    <property type="molecule type" value="Genomic_DNA"/>
</dbReference>
<organism evidence="3 4">
    <name type="scientific">Dyadobacter frigoris</name>
    <dbReference type="NCBI Taxonomy" id="2576211"/>
    <lineage>
        <taxon>Bacteria</taxon>
        <taxon>Pseudomonadati</taxon>
        <taxon>Bacteroidota</taxon>
        <taxon>Cytophagia</taxon>
        <taxon>Cytophagales</taxon>
        <taxon>Spirosomataceae</taxon>
        <taxon>Dyadobacter</taxon>
    </lineage>
</organism>
<feature type="domain" description="RNA polymerase sigma-70 region 2" evidence="1">
    <location>
        <begin position="12"/>
        <end position="78"/>
    </location>
</feature>
<sequence>MEERELIPKVFRTEYRKIVAVLCYLFGIEHIEIAEDIVSDTFLAATELWSIKGLPENPTAWLYTVAKNKTKNYLKRNSFFEQKLSADIKYLTQKTEEIEIDLSGKNIADSQLAMIFTVCNPAISSEAQVALALNLLCGFGIQEIADAFLTNKEVIYKRINRAKEKLKEANIKIEQPTVSEINNRLDSVLTTIYLLFSEGYYSTGRRPESQNTILRKDLCEEAKRLCYLLIENASTNKPSVNALFALMSFHSSRFDARTNDDGETILYEEQDETLWNQELIELGTHFLNLASTGNIVSKYHLEAGIAYWHTQKQDSSEKWENILQLYNALLILEYSPIAALNRTFALAKTNGKKEAIIEAEKLHLADYHFYYSLLGNLYTGIDNKKALEHFQTALNLAHSSADKATISKNIDRLLN</sequence>
<evidence type="ECO:0000259" key="1">
    <source>
        <dbReference type="Pfam" id="PF04542"/>
    </source>
</evidence>
<accession>A0A4U6CX45</accession>
<dbReference type="Proteomes" id="UP000304900">
    <property type="component" value="Unassembled WGS sequence"/>
</dbReference>